<dbReference type="GO" id="GO:0016757">
    <property type="term" value="F:glycosyltransferase activity"/>
    <property type="evidence" value="ECO:0007669"/>
    <property type="project" value="UniProtKB-KW"/>
</dbReference>
<dbReference type="EMBL" id="NOUV01000014">
    <property type="protein sequence ID" value="PDX86337.1"/>
    <property type="molecule type" value="Genomic_DNA"/>
</dbReference>
<dbReference type="Proteomes" id="UP000220904">
    <property type="component" value="Unassembled WGS sequence"/>
</dbReference>
<dbReference type="Pfam" id="PF00535">
    <property type="entry name" value="Glycos_transf_2"/>
    <property type="match status" value="1"/>
</dbReference>
<evidence type="ECO:0000313" key="4">
    <source>
        <dbReference type="EMBL" id="PDX86337.1"/>
    </source>
</evidence>
<dbReference type="CDD" id="cd00761">
    <property type="entry name" value="Glyco_tranf_GTA_type"/>
    <property type="match status" value="1"/>
</dbReference>
<feature type="domain" description="Glycosyltransferase 2-like" evidence="3">
    <location>
        <begin position="4"/>
        <end position="169"/>
    </location>
</feature>
<accession>A0A2A7B4L9</accession>
<dbReference type="InterPro" id="IPR001173">
    <property type="entry name" value="Glyco_trans_2-like"/>
</dbReference>
<dbReference type="InterPro" id="IPR029044">
    <property type="entry name" value="Nucleotide-diphossugar_trans"/>
</dbReference>
<sequence length="315" mass="37230">MFISVVVPVYNVEKYLEKCLQSLIEQCYSDMEIVVVDDKSTDRSLCIAKKYEKYNNVKVISKEKNTGLSDSRNVGIRESRGQYIMFLDSDDYVEDGCIFKIQEIVKKENEPDIVYFGYSEEYESTNEKYIKYGYVSQKDKIYTGEEFAIAELKQRNLYAAACFGIYNREFIVRNNLYFESGLLHEDELWTPQVILRANKVYTSDYVFYHYLRRNGSITRSGNKTKHGQDMLCICKKLDILANEIKNPELKKYMDNHIAMLYMKGMTEGRLYQTNMEIDRFYPLRKVCFKKDRAKAILFAFSLRLYYRINIMKTQG</sequence>
<dbReference type="SUPFAM" id="SSF53448">
    <property type="entry name" value="Nucleotide-diphospho-sugar transferases"/>
    <property type="match status" value="1"/>
</dbReference>
<dbReference type="AlphaFoldDB" id="A0A2A7B4L9"/>
<dbReference type="OrthoDB" id="1640114at2"/>
<keyword evidence="2" id="KW-0808">Transferase</keyword>
<dbReference type="Gene3D" id="3.90.550.10">
    <property type="entry name" value="Spore Coat Polysaccharide Biosynthesis Protein SpsA, Chain A"/>
    <property type="match status" value="1"/>
</dbReference>
<evidence type="ECO:0000259" key="3">
    <source>
        <dbReference type="Pfam" id="PF00535"/>
    </source>
</evidence>
<dbReference type="PANTHER" id="PTHR22916">
    <property type="entry name" value="GLYCOSYLTRANSFERASE"/>
    <property type="match status" value="1"/>
</dbReference>
<dbReference type="RefSeq" id="WP_097792213.1">
    <property type="nucleotide sequence ID" value="NZ_NOUV01000014.1"/>
</dbReference>
<evidence type="ECO:0000313" key="5">
    <source>
        <dbReference type="Proteomes" id="UP000220904"/>
    </source>
</evidence>
<keyword evidence="1" id="KW-0328">Glycosyltransferase</keyword>
<gene>
    <name evidence="4" type="ORF">CHR60_06160</name>
</gene>
<reference evidence="4 5" key="1">
    <citation type="journal article" date="2017" name="Front. Microbiol.">
        <title>New Insights into the Diversity of the Genus Faecalibacterium.</title>
        <authorList>
            <person name="Benevides L."/>
            <person name="Burman S."/>
            <person name="Martin R."/>
            <person name="Robert V."/>
            <person name="Thomas M."/>
            <person name="Miquel S."/>
            <person name="Chain F."/>
            <person name="Sokol H."/>
            <person name="Bermudez-Humaran L.G."/>
            <person name="Morrison M."/>
            <person name="Langella P."/>
            <person name="Azevedo V.A."/>
            <person name="Chatel J.M."/>
            <person name="Soares S."/>
        </authorList>
    </citation>
    <scope>NUCLEOTIDE SEQUENCE [LARGE SCALE GENOMIC DNA]</scope>
    <source>
        <strain evidence="4 5">AHMP21</strain>
    </source>
</reference>
<proteinExistence type="predicted"/>
<evidence type="ECO:0000256" key="2">
    <source>
        <dbReference type="ARBA" id="ARBA00022679"/>
    </source>
</evidence>
<protein>
    <recommendedName>
        <fullName evidence="3">Glycosyltransferase 2-like domain-containing protein</fullName>
    </recommendedName>
</protein>
<comment type="caution">
    <text evidence="4">The sequence shown here is derived from an EMBL/GenBank/DDBJ whole genome shotgun (WGS) entry which is preliminary data.</text>
</comment>
<organism evidence="4 5">
    <name type="scientific">Faecalibacterium prausnitzii</name>
    <dbReference type="NCBI Taxonomy" id="853"/>
    <lineage>
        <taxon>Bacteria</taxon>
        <taxon>Bacillati</taxon>
        <taxon>Bacillota</taxon>
        <taxon>Clostridia</taxon>
        <taxon>Eubacteriales</taxon>
        <taxon>Oscillospiraceae</taxon>
        <taxon>Faecalibacterium</taxon>
    </lineage>
</organism>
<name>A0A2A7B4L9_9FIRM</name>
<dbReference type="PANTHER" id="PTHR22916:SF51">
    <property type="entry name" value="GLYCOSYLTRANSFERASE EPSH-RELATED"/>
    <property type="match status" value="1"/>
</dbReference>
<evidence type="ECO:0000256" key="1">
    <source>
        <dbReference type="ARBA" id="ARBA00022676"/>
    </source>
</evidence>